<evidence type="ECO:0000256" key="2">
    <source>
        <dbReference type="SAM" id="Phobius"/>
    </source>
</evidence>
<dbReference type="SUPFAM" id="SSF160631">
    <property type="entry name" value="SMI1/KNR4-like"/>
    <property type="match status" value="1"/>
</dbReference>
<dbReference type="PANTHER" id="PTHR31854">
    <property type="entry name" value="TUBULIN POLYGLUTAMYLASE COMPLEX SUBUNIT 2"/>
    <property type="match status" value="1"/>
</dbReference>
<name>A0A401SQY5_CHIPU</name>
<organism evidence="4 5">
    <name type="scientific">Chiloscyllium punctatum</name>
    <name type="common">Brownbanded bambooshark</name>
    <name type="synonym">Hemiscyllium punctatum</name>
    <dbReference type="NCBI Taxonomy" id="137246"/>
    <lineage>
        <taxon>Eukaryota</taxon>
        <taxon>Metazoa</taxon>
        <taxon>Chordata</taxon>
        <taxon>Craniata</taxon>
        <taxon>Vertebrata</taxon>
        <taxon>Chondrichthyes</taxon>
        <taxon>Elasmobranchii</taxon>
        <taxon>Galeomorphii</taxon>
        <taxon>Galeoidea</taxon>
        <taxon>Orectolobiformes</taxon>
        <taxon>Hemiscylliidae</taxon>
        <taxon>Chiloscyllium</taxon>
    </lineage>
</organism>
<dbReference type="OMA" id="WQCCVAG"/>
<feature type="compositionally biased region" description="Polar residues" evidence="1">
    <location>
        <begin position="316"/>
        <end position="340"/>
    </location>
</feature>
<keyword evidence="5" id="KW-1185">Reference proteome</keyword>
<dbReference type="OrthoDB" id="10249691at2759"/>
<feature type="transmembrane region" description="Helical" evidence="2">
    <location>
        <begin position="16"/>
        <end position="38"/>
    </location>
</feature>
<keyword evidence="2" id="KW-1133">Transmembrane helix</keyword>
<evidence type="ECO:0000313" key="4">
    <source>
        <dbReference type="EMBL" id="GCC32797.1"/>
    </source>
</evidence>
<dbReference type="InterPro" id="IPR037883">
    <property type="entry name" value="Knr4/Smi1-like_sf"/>
</dbReference>
<evidence type="ECO:0000259" key="3">
    <source>
        <dbReference type="SMART" id="SM00860"/>
    </source>
</evidence>
<dbReference type="InterPro" id="IPR039231">
    <property type="entry name" value="TPGS2"/>
</dbReference>
<protein>
    <recommendedName>
        <fullName evidence="3">Knr4/Smi1-like domain-containing protein</fullName>
    </recommendedName>
</protein>
<dbReference type="STRING" id="137246.A0A401SQY5"/>
<accession>A0A401SQY5</accession>
<dbReference type="SMART" id="SM00860">
    <property type="entry name" value="SMI1_KNR4"/>
    <property type="match status" value="1"/>
</dbReference>
<evidence type="ECO:0000313" key="5">
    <source>
        <dbReference type="Proteomes" id="UP000287033"/>
    </source>
</evidence>
<feature type="domain" description="Knr4/Smi1-like" evidence="3">
    <location>
        <begin position="85"/>
        <end position="230"/>
    </location>
</feature>
<dbReference type="InterPro" id="IPR018958">
    <property type="entry name" value="Knr4/Smi1-like_dom"/>
</dbReference>
<dbReference type="AlphaFoldDB" id="A0A401SQY5"/>
<dbReference type="EMBL" id="BEZZ01000462">
    <property type="protein sequence ID" value="GCC32797.1"/>
    <property type="molecule type" value="Genomic_DNA"/>
</dbReference>
<evidence type="ECO:0000256" key="1">
    <source>
        <dbReference type="SAM" id="MobiDB-lite"/>
    </source>
</evidence>
<keyword evidence="2" id="KW-0812">Transmembrane</keyword>
<dbReference type="Proteomes" id="UP000287033">
    <property type="component" value="Unassembled WGS sequence"/>
</dbReference>
<proteinExistence type="predicted"/>
<feature type="region of interest" description="Disordered" evidence="1">
    <location>
        <begin position="156"/>
        <end position="176"/>
    </location>
</feature>
<gene>
    <name evidence="4" type="ORF">chiPu_0011261</name>
</gene>
<sequence length="340" mass="38783">FLRRGRKLTISGLERFILEGISIYFSLLIVYSICVCIAERRLKTKMEDGKTENMKDLVDRLTLGVTRILESRPGVTEVRYVEKEPAERHTIISWEQKNCCLLPEDLRNFYQMTDGFLMTWSIKFDGNNTQLGTMVINSISTLCRLGTTSVYSLPNSPTLDDLENDTDDEGKEEDLEKPQFNSKYRIFELDCCNGNGKVCLVYKSVQSGVVSSHAEIWFLDRALYWHFLSNTFTAYYRLMLVHLGLPQWQYALTKYGISPQAKQWFNMYKPVACSASLVAEDAITFTNKLDPSLVFKNRAKLQNPKKKACAQLPAPQKSQTSLVTSKNPSQVGSTTKKMIP</sequence>
<comment type="caution">
    <text evidence="4">The sequence shown here is derived from an EMBL/GenBank/DDBJ whole genome shotgun (WGS) entry which is preliminary data.</text>
</comment>
<feature type="region of interest" description="Disordered" evidence="1">
    <location>
        <begin position="306"/>
        <end position="340"/>
    </location>
</feature>
<feature type="compositionally biased region" description="Acidic residues" evidence="1">
    <location>
        <begin position="160"/>
        <end position="175"/>
    </location>
</feature>
<feature type="non-terminal residue" evidence="4">
    <location>
        <position position="1"/>
    </location>
</feature>
<keyword evidence="2" id="KW-0472">Membrane</keyword>
<dbReference type="PANTHER" id="PTHR31854:SF2">
    <property type="entry name" value="TUBULIN POLYGLUTAMYLASE COMPLEX SUBUNIT 2"/>
    <property type="match status" value="1"/>
</dbReference>
<reference evidence="4 5" key="1">
    <citation type="journal article" date="2018" name="Nat. Ecol. Evol.">
        <title>Shark genomes provide insights into elasmobranch evolution and the origin of vertebrates.</title>
        <authorList>
            <person name="Hara Y"/>
            <person name="Yamaguchi K"/>
            <person name="Onimaru K"/>
            <person name="Kadota M"/>
            <person name="Koyanagi M"/>
            <person name="Keeley SD"/>
            <person name="Tatsumi K"/>
            <person name="Tanaka K"/>
            <person name="Motone F"/>
            <person name="Kageyama Y"/>
            <person name="Nozu R"/>
            <person name="Adachi N"/>
            <person name="Nishimura O"/>
            <person name="Nakagawa R"/>
            <person name="Tanegashima C"/>
            <person name="Kiyatake I"/>
            <person name="Matsumoto R"/>
            <person name="Murakumo K"/>
            <person name="Nishida K"/>
            <person name="Terakita A"/>
            <person name="Kuratani S"/>
            <person name="Sato K"/>
            <person name="Hyodo S Kuraku.S."/>
        </authorList>
    </citation>
    <scope>NUCLEOTIDE SEQUENCE [LARGE SCALE GENOMIC DNA]</scope>
</reference>